<dbReference type="NCBIfam" id="TIGR00486">
    <property type="entry name" value="YbgI_SA1388"/>
    <property type="match status" value="1"/>
</dbReference>
<evidence type="ECO:0000313" key="6">
    <source>
        <dbReference type="EMBL" id="RJP60322.1"/>
    </source>
</evidence>
<dbReference type="GO" id="GO:0046872">
    <property type="term" value="F:metal ion binding"/>
    <property type="evidence" value="ECO:0007669"/>
    <property type="project" value="UniProtKB-KW"/>
</dbReference>
<dbReference type="AlphaFoldDB" id="A0A3A4R5R6"/>
<feature type="binding site" evidence="5">
    <location>
        <position position="64"/>
    </location>
    <ligand>
        <name>a divalent metal cation</name>
        <dbReference type="ChEBI" id="CHEBI:60240"/>
        <label>2</label>
    </ligand>
</feature>
<name>A0A3A4R5R6_9BACT</name>
<evidence type="ECO:0000256" key="5">
    <source>
        <dbReference type="PIRSR" id="PIRSR602678-1"/>
    </source>
</evidence>
<organism evidence="6 7">
    <name type="scientific">Candidatus Auribacter fodinae</name>
    <dbReference type="NCBI Taxonomy" id="2093366"/>
    <lineage>
        <taxon>Bacteria</taxon>
        <taxon>Pseudomonadati</taxon>
        <taxon>Candidatus Auribacterota</taxon>
        <taxon>Candidatus Auribacteria</taxon>
        <taxon>Candidatus Auribacterales</taxon>
        <taxon>Candidatus Auribacteraceae</taxon>
        <taxon>Candidatus Auribacter</taxon>
    </lineage>
</organism>
<keyword evidence="4 5" id="KW-0479">Metal-binding</keyword>
<dbReference type="PANTHER" id="PTHR13799:SF14">
    <property type="entry name" value="GTP CYCLOHYDROLASE 1 TYPE 2 HOMOLOG"/>
    <property type="match status" value="1"/>
</dbReference>
<dbReference type="InterPro" id="IPR036069">
    <property type="entry name" value="DUF34/NIF3_sf"/>
</dbReference>
<evidence type="ECO:0000313" key="7">
    <source>
        <dbReference type="Proteomes" id="UP000266426"/>
    </source>
</evidence>
<comment type="caution">
    <text evidence="6">The sequence shown here is derived from an EMBL/GenBank/DDBJ whole genome shotgun (WGS) entry which is preliminary data.</text>
</comment>
<comment type="similarity">
    <text evidence="1">Belongs to the GTP cyclohydrolase I type 2/NIF3 family.</text>
</comment>
<evidence type="ECO:0000256" key="2">
    <source>
        <dbReference type="ARBA" id="ARBA00011643"/>
    </source>
</evidence>
<dbReference type="InterPro" id="IPR002678">
    <property type="entry name" value="DUF34/NIF3"/>
</dbReference>
<dbReference type="PANTHER" id="PTHR13799">
    <property type="entry name" value="NGG1 INTERACTING FACTOR 3"/>
    <property type="match status" value="1"/>
</dbReference>
<gene>
    <name evidence="6" type="ORF">C4541_04560</name>
</gene>
<protein>
    <recommendedName>
        <fullName evidence="3">GTP cyclohydrolase 1 type 2 homolog</fullName>
    </recommendedName>
</protein>
<dbReference type="EMBL" id="QZJZ01000031">
    <property type="protein sequence ID" value="RJP60322.1"/>
    <property type="molecule type" value="Genomic_DNA"/>
</dbReference>
<sequence length="251" mass="27743">MELLSTIQSYLDEELKIKDIDDYCVNGLEVDGREEICKIAFMVDASEQGFQQAVSSQADMIIVHHGLVFGSITRITGMIYRRLKILIKHGISLYAAHIPLDVHAELGNNIQLAQLLNLVNIEQFTVGKYKDLLVIGELQHSQPLDVFVSTIKTRIHPNPRTLHFASDTVSKVAIISGSGSEAVELAALNGADIFLTGESKLSAYHVAREAGINMVFAGHYFTETVGLKALMKKLESLFNVNCEFIDIPTEL</sequence>
<dbReference type="FunFam" id="3.40.1390.30:FF:000001">
    <property type="entry name" value="GTP cyclohydrolase 1 type 2"/>
    <property type="match status" value="1"/>
</dbReference>
<comment type="subunit">
    <text evidence="2">Homohexamer.</text>
</comment>
<dbReference type="SUPFAM" id="SSF102705">
    <property type="entry name" value="NIF3 (NGG1p interacting factor 3)-like"/>
    <property type="match status" value="1"/>
</dbReference>
<dbReference type="Pfam" id="PF01784">
    <property type="entry name" value="DUF34_NIF3"/>
    <property type="match status" value="1"/>
</dbReference>
<accession>A0A3A4R5R6</accession>
<feature type="binding site" evidence="5">
    <location>
        <position position="65"/>
    </location>
    <ligand>
        <name>a divalent metal cation</name>
        <dbReference type="ChEBI" id="CHEBI:60240"/>
        <label>1</label>
    </ligand>
</feature>
<feature type="binding site" evidence="5">
    <location>
        <position position="219"/>
    </location>
    <ligand>
        <name>a divalent metal cation</name>
        <dbReference type="ChEBI" id="CHEBI:60240"/>
        <label>1</label>
    </ligand>
</feature>
<evidence type="ECO:0000256" key="1">
    <source>
        <dbReference type="ARBA" id="ARBA00006964"/>
    </source>
</evidence>
<reference evidence="6 7" key="1">
    <citation type="journal article" date="2017" name="ISME J.">
        <title>Energy and carbon metabolisms in a deep terrestrial subsurface fluid microbial community.</title>
        <authorList>
            <person name="Momper L."/>
            <person name="Jungbluth S.P."/>
            <person name="Lee M.D."/>
            <person name="Amend J.P."/>
        </authorList>
    </citation>
    <scope>NUCLEOTIDE SEQUENCE [LARGE SCALE GENOMIC DNA]</scope>
    <source>
        <strain evidence="6">SURF_26</strain>
    </source>
</reference>
<evidence type="ECO:0000256" key="4">
    <source>
        <dbReference type="ARBA" id="ARBA00022723"/>
    </source>
</evidence>
<dbReference type="Proteomes" id="UP000266426">
    <property type="component" value="Unassembled WGS sequence"/>
</dbReference>
<evidence type="ECO:0000256" key="3">
    <source>
        <dbReference type="ARBA" id="ARBA00022112"/>
    </source>
</evidence>
<feature type="binding site" evidence="5">
    <location>
        <position position="223"/>
    </location>
    <ligand>
        <name>a divalent metal cation</name>
        <dbReference type="ChEBI" id="CHEBI:60240"/>
        <label>1</label>
    </ligand>
</feature>
<dbReference type="GO" id="GO:0005737">
    <property type="term" value="C:cytoplasm"/>
    <property type="evidence" value="ECO:0007669"/>
    <property type="project" value="TreeGrafter"/>
</dbReference>
<feature type="binding site" evidence="5">
    <location>
        <position position="101"/>
    </location>
    <ligand>
        <name>a divalent metal cation</name>
        <dbReference type="ChEBI" id="CHEBI:60240"/>
        <label>1</label>
    </ligand>
</feature>
<dbReference type="Gene3D" id="3.40.1390.30">
    <property type="entry name" value="NIF3 (NGG1p interacting factor 3)-like"/>
    <property type="match status" value="2"/>
</dbReference>
<proteinExistence type="inferred from homology"/>